<keyword evidence="4" id="KW-1185">Reference proteome</keyword>
<feature type="compositionally biased region" description="Acidic residues" evidence="2">
    <location>
        <begin position="114"/>
        <end position="125"/>
    </location>
</feature>
<evidence type="ECO:0000313" key="4">
    <source>
        <dbReference type="Proteomes" id="UP001429564"/>
    </source>
</evidence>
<feature type="compositionally biased region" description="Low complexity" evidence="2">
    <location>
        <begin position="136"/>
        <end position="157"/>
    </location>
</feature>
<sequence>MSSFKVEGPEIKKLLKVARNKQISFAYNPGKGDPQYLGLDKRKPPKVLGQEAKKLGDGAKAAFGTATLDGKLLSLKCDVVLPAMAKKLKKYLRTQKVPLNVEICDATGKVLESDISDDIPDDPEVGAEKTKPTEPAEPSAPSSPSTPSGPSAPSEPTKASEPAPATKDGKKEQEEAEKPNPKAEAAKELTQKLVAMKPELAALPSDVGAPLLEVFAKVVAAMKSGKVSAAAAAAEKVQVALEKAQAKAKAAIPDAPPLPEDPPAKPPAQEDQDALRDQLTQAFAALQDQYKDFQGRGDKSLTAKAKQLHDAFGATIDTDLKKTERIVSTLKKFLEAQLANLPARSAADLAKDAILAAEGKPAPADRYEQSAAIQTKYPGASVAAKDAMDGFAAVLGDQEVTPELLTAAKDGIAKAEERLAKAEARLAKANKLADGPNKAEAIRLAQLDVDGLKDRVKDAKEFEKAARGKKGLSEALAFGPLSPNSAQSFSDDAAKALIEGFSKDPDLTTAAIAAAETAKHPDAVAKGLGKIIDQRETGFADSTGKAFAKPEVAEKYAKDLLTMGATVGPEFFERMDDYMASGRQHVTDPMGDMRIADKTAKAQKRSAVVGKALLKDGQIDLTTQEAKDAVGDLLFNPHSLREPMPAMNEHVVKTLEFMGDADNAEAANGILSDIPETTTKTSRKLVRKALRKRGRDAVGKGDAQTAVMASMLKPLDQGPVGSCFATAPARRMRETEPLKAMEAYASIAGTGKYKPAFGPEVAAVTNLPRNEDPLMRSWEYSLATSTARVAGSSRSKSFESAMDKGTDALSDKLTDILSDKASEKGGLSGLFGSLKERVLGLFKADKLRTAIADSFEFTYDPTSKITDSSDGSSTTGRYILVNNTNNNEIRSKAAFATEIANVAIAFAELDPTSDEADEVRTFVSTDAFIDSVTPEYSDGSRYLPWEQSSGGQTTAATKTLFGDKMEQKKFVDKETSIVDMGDRTEELLGNMLSTFTGAPEEMITIRTVGMHGFNALPNDPSLAKLKGDTKDEIEANVKTHLIDVGKALKDTDIEEKRAAYLFDKQIELERKKIDGDATLLPLLEQGATAHRPSDACTPAEINAAVENAIDAYLTEKAKGYTDQAKAKAWFKKQAAGESKTAMMRDLGAPEFVIADSNWGSAEDHTFFVIAPDPTTGEPQLWQKTVPPGSMRPATDDWAKAEWASIR</sequence>
<feature type="compositionally biased region" description="Pro residues" evidence="2">
    <location>
        <begin position="254"/>
        <end position="266"/>
    </location>
</feature>
<evidence type="ECO:0000313" key="3">
    <source>
        <dbReference type="EMBL" id="NIZ63045.1"/>
    </source>
</evidence>
<reference evidence="3 4" key="1">
    <citation type="submission" date="2018-05" db="EMBL/GenBank/DDBJ databases">
        <authorList>
            <person name="Zhang Y.-J."/>
        </authorList>
    </citation>
    <scope>NUCLEOTIDE SEQUENCE [LARGE SCALE GENOMIC DNA]</scope>
    <source>
        <strain evidence="3 4">CY04</strain>
    </source>
</reference>
<keyword evidence="1" id="KW-0175">Coiled coil</keyword>
<feature type="coiled-coil region" evidence="1">
    <location>
        <begin position="405"/>
        <end position="432"/>
    </location>
</feature>
<feature type="region of interest" description="Disordered" evidence="2">
    <location>
        <begin position="113"/>
        <end position="190"/>
    </location>
</feature>
<feature type="compositionally biased region" description="Basic and acidic residues" evidence="2">
    <location>
        <begin position="167"/>
        <end position="190"/>
    </location>
</feature>
<feature type="compositionally biased region" description="Low complexity" evidence="2">
    <location>
        <begin position="243"/>
        <end position="253"/>
    </location>
</feature>
<gene>
    <name evidence="3" type="ORF">DL239_18935</name>
</gene>
<feature type="region of interest" description="Disordered" evidence="2">
    <location>
        <begin position="243"/>
        <end position="277"/>
    </location>
</feature>
<name>A0ABX0WFD6_9RHOB</name>
<evidence type="ECO:0000256" key="1">
    <source>
        <dbReference type="SAM" id="Coils"/>
    </source>
</evidence>
<dbReference type="EMBL" id="QHLQ01000026">
    <property type="protein sequence ID" value="NIZ63045.1"/>
    <property type="molecule type" value="Genomic_DNA"/>
</dbReference>
<protein>
    <submittedName>
        <fullName evidence="3">Uncharacterized protein</fullName>
    </submittedName>
</protein>
<comment type="caution">
    <text evidence="3">The sequence shown here is derived from an EMBL/GenBank/DDBJ whole genome shotgun (WGS) entry which is preliminary data.</text>
</comment>
<dbReference type="Proteomes" id="UP001429564">
    <property type="component" value="Unassembled WGS sequence"/>
</dbReference>
<proteinExistence type="predicted"/>
<dbReference type="RefSeq" id="WP_167685653.1">
    <property type="nucleotide sequence ID" value="NZ_QHLQ01000026.1"/>
</dbReference>
<organism evidence="3 4">
    <name type="scientific">Parasedimentitalea denitrificans</name>
    <dbReference type="NCBI Taxonomy" id="2211118"/>
    <lineage>
        <taxon>Bacteria</taxon>
        <taxon>Pseudomonadati</taxon>
        <taxon>Pseudomonadota</taxon>
        <taxon>Alphaproteobacteria</taxon>
        <taxon>Rhodobacterales</taxon>
        <taxon>Paracoccaceae</taxon>
        <taxon>Parasedimentitalea</taxon>
    </lineage>
</organism>
<evidence type="ECO:0000256" key="2">
    <source>
        <dbReference type="SAM" id="MobiDB-lite"/>
    </source>
</evidence>
<accession>A0ABX0WFD6</accession>